<dbReference type="RefSeq" id="WP_171607731.1">
    <property type="nucleotide sequence ID" value="NZ_WHPF01000006.1"/>
</dbReference>
<feature type="domain" description="Peptidase S12 Pab87-related C-terminal" evidence="2">
    <location>
        <begin position="407"/>
        <end position="507"/>
    </location>
</feature>
<gene>
    <name evidence="3" type="ORF">GD597_10055</name>
</gene>
<dbReference type="InterPro" id="IPR021860">
    <property type="entry name" value="Peptidase_S12_Pab87-rel_C"/>
</dbReference>
<accession>A0A8J8JRF3</accession>
<keyword evidence="4" id="KW-1185">Reference proteome</keyword>
<dbReference type="Pfam" id="PF00144">
    <property type="entry name" value="Beta-lactamase"/>
    <property type="match status" value="1"/>
</dbReference>
<feature type="domain" description="Beta-lactamase-related" evidence="1">
    <location>
        <begin position="35"/>
        <end position="361"/>
    </location>
</feature>
<dbReference type="SUPFAM" id="SSF56601">
    <property type="entry name" value="beta-lactamase/transpeptidase-like"/>
    <property type="match status" value="1"/>
</dbReference>
<dbReference type="PANTHER" id="PTHR46825:SF15">
    <property type="entry name" value="BETA-LACTAMASE-RELATED DOMAIN-CONTAINING PROTEIN"/>
    <property type="match status" value="1"/>
</dbReference>
<evidence type="ECO:0000259" key="1">
    <source>
        <dbReference type="Pfam" id="PF00144"/>
    </source>
</evidence>
<dbReference type="AlphaFoldDB" id="A0A8J8JRF3"/>
<evidence type="ECO:0000259" key="2">
    <source>
        <dbReference type="Pfam" id="PF11954"/>
    </source>
</evidence>
<organism evidence="3 4">
    <name type="scientific">Limnovirga soli</name>
    <dbReference type="NCBI Taxonomy" id="2656915"/>
    <lineage>
        <taxon>Bacteria</taxon>
        <taxon>Pseudomonadati</taxon>
        <taxon>Bacteroidota</taxon>
        <taxon>Chitinophagia</taxon>
        <taxon>Chitinophagales</taxon>
        <taxon>Chitinophagaceae</taxon>
        <taxon>Limnovirga</taxon>
    </lineage>
</organism>
<dbReference type="Proteomes" id="UP000598971">
    <property type="component" value="Unassembled WGS sequence"/>
</dbReference>
<evidence type="ECO:0000313" key="3">
    <source>
        <dbReference type="EMBL" id="NNV55802.1"/>
    </source>
</evidence>
<dbReference type="InterPro" id="IPR012338">
    <property type="entry name" value="Beta-lactam/transpept-like"/>
</dbReference>
<dbReference type="InterPro" id="IPR050491">
    <property type="entry name" value="AmpC-like"/>
</dbReference>
<proteinExistence type="predicted"/>
<sequence length="603" mass="67682">MRKFSVLVLCCLTLGSIAQKQKAATDKRFEGLDTAFARVLKDWKAAGFAVAVVEKDKVVYANGFGYRDIDKKLPVTANTLFAIGSCTKAFTSSILGLLNKDGKVDYDKPVRDYLPELKFYNDEMNNTIKLRDLMSHRTGLPRYDYSWYMFGSNSADSLIQRIKYMEPTYGVREKWQYNNFMFMVQGVVAEKLTHKSWEQNVKQQLFAPLGMVRSNFSVDSMALDSDAALGYDVKKDSIIYKTDYFHIQAMEAAGAINSSVNEMANWVITWINGGKFKGTEILPSGFVAEAMSPQMVVGAGLPGKENPDLFFSTYGFGWMQSSYKGHLRVEHGGNIDGFSANTCFFPSDSVGIIVLTNQNGSSIPSVVRNIIADRMLNVRKTDWETYLKGLADKQKATAGAVKDTTAKKPVILPTHALKDYAGLYHNDAFGTFEIVNERDSLFLLLPLHTWWLKPFAYDIFEVYEKDKKEGIDTSDVDQLKPQFLMNKAGEINGIQLALEPGVKPITFDKKAKPKAITKEELQVYVGEYELGGAVVKTYIKGDNTLYVLVPGQPEYELVPVEKNKFAIKVAEGYYVLFIVNDKNETTELSFVQPNGTFNAKRKK</sequence>
<dbReference type="GO" id="GO:0016787">
    <property type="term" value="F:hydrolase activity"/>
    <property type="evidence" value="ECO:0007669"/>
    <property type="project" value="UniProtKB-KW"/>
</dbReference>
<dbReference type="InterPro" id="IPR001466">
    <property type="entry name" value="Beta-lactam-related"/>
</dbReference>
<dbReference type="EMBL" id="WHPF01000006">
    <property type="protein sequence ID" value="NNV55802.1"/>
    <property type="molecule type" value="Genomic_DNA"/>
</dbReference>
<dbReference type="PANTHER" id="PTHR46825">
    <property type="entry name" value="D-ALANYL-D-ALANINE-CARBOXYPEPTIDASE/ENDOPEPTIDASE AMPH"/>
    <property type="match status" value="1"/>
</dbReference>
<dbReference type="Gene3D" id="3.40.710.10">
    <property type="entry name" value="DD-peptidase/beta-lactamase superfamily"/>
    <property type="match status" value="1"/>
</dbReference>
<dbReference type="Pfam" id="PF11954">
    <property type="entry name" value="DUF3471"/>
    <property type="match status" value="1"/>
</dbReference>
<protein>
    <submittedName>
        <fullName evidence="3">Serine hydrolase</fullName>
    </submittedName>
</protein>
<keyword evidence="3" id="KW-0378">Hydrolase</keyword>
<dbReference type="Gene3D" id="2.40.128.600">
    <property type="match status" value="1"/>
</dbReference>
<evidence type="ECO:0000313" key="4">
    <source>
        <dbReference type="Proteomes" id="UP000598971"/>
    </source>
</evidence>
<name>A0A8J8JRF3_9BACT</name>
<reference evidence="3" key="1">
    <citation type="submission" date="2019-10" db="EMBL/GenBank/DDBJ databases">
        <title>Draft genome sequence of Panacibacter sp. KCS-6.</title>
        <authorList>
            <person name="Yim K.J."/>
        </authorList>
    </citation>
    <scope>NUCLEOTIDE SEQUENCE</scope>
    <source>
        <strain evidence="3">KCS-6</strain>
    </source>
</reference>
<comment type="caution">
    <text evidence="3">The sequence shown here is derived from an EMBL/GenBank/DDBJ whole genome shotgun (WGS) entry which is preliminary data.</text>
</comment>